<dbReference type="EnsemblPlants" id="Pp3c13_20930V3.2">
    <property type="protein sequence ID" value="Pp3c13_20930V3.2"/>
    <property type="gene ID" value="Pp3c13_20930"/>
</dbReference>
<name>A9U1L3_PHYPA</name>
<reference evidence="3 5" key="1">
    <citation type="journal article" date="2008" name="Science">
        <title>The Physcomitrella genome reveals evolutionary insights into the conquest of land by plants.</title>
        <authorList>
            <person name="Rensing S."/>
            <person name="Lang D."/>
            <person name="Zimmer A."/>
            <person name="Terry A."/>
            <person name="Salamov A."/>
            <person name="Shapiro H."/>
            <person name="Nishiyama T."/>
            <person name="Perroud P.-F."/>
            <person name="Lindquist E."/>
            <person name="Kamisugi Y."/>
            <person name="Tanahashi T."/>
            <person name="Sakakibara K."/>
            <person name="Fujita T."/>
            <person name="Oishi K."/>
            <person name="Shin-I T."/>
            <person name="Kuroki Y."/>
            <person name="Toyoda A."/>
            <person name="Suzuki Y."/>
            <person name="Hashimoto A."/>
            <person name="Yamaguchi K."/>
            <person name="Sugano A."/>
            <person name="Kohara Y."/>
            <person name="Fujiyama A."/>
            <person name="Anterola A."/>
            <person name="Aoki S."/>
            <person name="Ashton N."/>
            <person name="Barbazuk W.B."/>
            <person name="Barker E."/>
            <person name="Bennetzen J."/>
            <person name="Bezanilla M."/>
            <person name="Blankenship R."/>
            <person name="Cho S.H."/>
            <person name="Dutcher S."/>
            <person name="Estelle M."/>
            <person name="Fawcett J.A."/>
            <person name="Gundlach H."/>
            <person name="Hanada K."/>
            <person name="Heyl A."/>
            <person name="Hicks K.A."/>
            <person name="Hugh J."/>
            <person name="Lohr M."/>
            <person name="Mayer K."/>
            <person name="Melkozernov A."/>
            <person name="Murata T."/>
            <person name="Nelson D."/>
            <person name="Pils B."/>
            <person name="Prigge M."/>
            <person name="Reiss B."/>
            <person name="Renner T."/>
            <person name="Rombauts S."/>
            <person name="Rushton P."/>
            <person name="Sanderfoot A."/>
            <person name="Schween G."/>
            <person name="Shiu S.-H."/>
            <person name="Stueber K."/>
            <person name="Theodoulou F.L."/>
            <person name="Tu H."/>
            <person name="Van de Peer Y."/>
            <person name="Verrier P.J."/>
            <person name="Waters E."/>
            <person name="Wood A."/>
            <person name="Yang L."/>
            <person name="Cove D."/>
            <person name="Cuming A."/>
            <person name="Hasebe M."/>
            <person name="Lucas S."/>
            <person name="Mishler D.B."/>
            <person name="Reski R."/>
            <person name="Grigoriev I."/>
            <person name="Quatrano R.S."/>
            <person name="Boore J.L."/>
        </authorList>
    </citation>
    <scope>NUCLEOTIDE SEQUENCE [LARGE SCALE GENOMIC DNA]</scope>
    <source>
        <strain evidence="4 5">cv. Gransden 2004</strain>
    </source>
</reference>
<dbReference type="AlphaFoldDB" id="A9U1L3"/>
<feature type="compositionally biased region" description="Basic and acidic residues" evidence="2">
    <location>
        <begin position="214"/>
        <end position="225"/>
    </location>
</feature>
<accession>A9U1L3</accession>
<proteinExistence type="inferred from homology"/>
<dbReference type="Proteomes" id="UP000006727">
    <property type="component" value="Chromosome 13"/>
</dbReference>
<evidence type="ECO:0000313" key="4">
    <source>
        <dbReference type="EnsemblPlants" id="Pp3c13_20930V3.1"/>
    </source>
</evidence>
<evidence type="ECO:0000313" key="3">
    <source>
        <dbReference type="EMBL" id="PNR42815.1"/>
    </source>
</evidence>
<dbReference type="PROSITE" id="PS00823">
    <property type="entry name" value="DEHYDRIN_2"/>
    <property type="match status" value="2"/>
</dbReference>
<dbReference type="EMBL" id="ABEU02000013">
    <property type="protein sequence ID" value="PNR42815.1"/>
    <property type="molecule type" value="Genomic_DNA"/>
</dbReference>
<sequence>MAGYMGEERKPVSTYNAHQDEFGFKEGNDYPASGGGYGDHRHHRPDVPSSTPGEGYGRQGVEHGYGDQSEETFQDAPERLTGYGDTDNGVGGPKSGYGDSREGTAYDRATDEQTQFGVGGKENSYELEGSDPQLGGTDTSSYAAVDPQRLDSDRSPIRATETVPGGDGWGPEDTSRIHGAKKDGLMNKIKEKLPGHHNTAQGEVSDPNALPKKGMMEKIKEKLPGHDSGSADV</sequence>
<evidence type="ECO:0000256" key="1">
    <source>
        <dbReference type="ARBA" id="ARBA00008403"/>
    </source>
</evidence>
<protein>
    <recommendedName>
        <fullName evidence="6">Dehydrin</fullName>
    </recommendedName>
</protein>
<reference evidence="4" key="3">
    <citation type="submission" date="2020-12" db="UniProtKB">
        <authorList>
            <consortium name="EnsemblPlants"/>
        </authorList>
    </citation>
    <scope>IDENTIFICATION</scope>
</reference>
<dbReference type="PaxDb" id="3218-PP1S421_9V6.1"/>
<gene>
    <name evidence="4" type="primary">LOC112290854</name>
    <name evidence="3" type="ORF">PHYPA_017646</name>
</gene>
<evidence type="ECO:0000256" key="2">
    <source>
        <dbReference type="SAM" id="MobiDB-lite"/>
    </source>
</evidence>
<organism evidence="3">
    <name type="scientific">Physcomitrium patens</name>
    <name type="common">Spreading-leaved earth moss</name>
    <name type="synonym">Physcomitrella patens</name>
    <dbReference type="NCBI Taxonomy" id="3218"/>
    <lineage>
        <taxon>Eukaryota</taxon>
        <taxon>Viridiplantae</taxon>
        <taxon>Streptophyta</taxon>
        <taxon>Embryophyta</taxon>
        <taxon>Bryophyta</taxon>
        <taxon>Bryophytina</taxon>
        <taxon>Bryopsida</taxon>
        <taxon>Funariidae</taxon>
        <taxon>Funariales</taxon>
        <taxon>Funariaceae</taxon>
        <taxon>Physcomitrium</taxon>
    </lineage>
</organism>
<feature type="compositionally biased region" description="Basic and acidic residues" evidence="2">
    <location>
        <begin position="18"/>
        <end position="28"/>
    </location>
</feature>
<dbReference type="EnsemblPlants" id="Pp3c13_20930V3.1">
    <property type="protein sequence ID" value="Pp3c13_20930V3.1"/>
    <property type="gene ID" value="Pp3c13_20930"/>
</dbReference>
<dbReference type="RefSeq" id="XP_024393404.1">
    <property type="nucleotide sequence ID" value="XM_024537636.2"/>
</dbReference>
<dbReference type="OrthoDB" id="1934367at2759"/>
<feature type="compositionally biased region" description="Basic and acidic residues" evidence="2">
    <location>
        <begin position="99"/>
        <end position="111"/>
    </location>
</feature>
<dbReference type="InterPro" id="IPR000167">
    <property type="entry name" value="Dehydrin"/>
</dbReference>
<feature type="region of interest" description="Disordered" evidence="2">
    <location>
        <begin position="1"/>
        <end position="179"/>
    </location>
</feature>
<dbReference type="GeneID" id="112290854"/>
<dbReference type="InterPro" id="IPR030513">
    <property type="entry name" value="Dehydrin_CS"/>
</dbReference>
<dbReference type="Gramene" id="Pp3c13_20930V3.2">
    <property type="protein sequence ID" value="Pp3c13_20930V3.2"/>
    <property type="gene ID" value="Pp3c13_20930"/>
</dbReference>
<dbReference type="HOGENOM" id="CLU_1191600_0_0_1"/>
<dbReference type="RefSeq" id="XP_024393406.1">
    <property type="nucleotide sequence ID" value="XM_024537638.2"/>
</dbReference>
<dbReference type="PANTHER" id="PTHR33346">
    <property type="entry name" value="DEHYDRIN XERO 2-RELATED"/>
    <property type="match status" value="1"/>
</dbReference>
<evidence type="ECO:0000313" key="5">
    <source>
        <dbReference type="Proteomes" id="UP000006727"/>
    </source>
</evidence>
<dbReference type="Gramene" id="Pp3c13_20930V3.1">
    <property type="protein sequence ID" value="Pp3c13_20930V3.1"/>
    <property type="gene ID" value="Pp3c13_20930"/>
</dbReference>
<dbReference type="GO" id="GO:0009415">
    <property type="term" value="P:response to water"/>
    <property type="evidence" value="ECO:0007669"/>
    <property type="project" value="InterPro"/>
</dbReference>
<comment type="similarity">
    <text evidence="1">Belongs to the plant dehydrin family.</text>
</comment>
<reference evidence="3 5" key="2">
    <citation type="journal article" date="2018" name="Plant J.">
        <title>The Physcomitrella patens chromosome-scale assembly reveals moss genome structure and evolution.</title>
        <authorList>
            <person name="Lang D."/>
            <person name="Ullrich K.K."/>
            <person name="Murat F."/>
            <person name="Fuchs J."/>
            <person name="Jenkins J."/>
            <person name="Haas F.B."/>
            <person name="Piednoel M."/>
            <person name="Gundlach H."/>
            <person name="Van Bel M."/>
            <person name="Meyberg R."/>
            <person name="Vives C."/>
            <person name="Morata J."/>
            <person name="Symeonidi A."/>
            <person name="Hiss M."/>
            <person name="Muchero W."/>
            <person name="Kamisugi Y."/>
            <person name="Saleh O."/>
            <person name="Blanc G."/>
            <person name="Decker E.L."/>
            <person name="van Gessel N."/>
            <person name="Grimwood J."/>
            <person name="Hayes R.D."/>
            <person name="Graham S.W."/>
            <person name="Gunter L.E."/>
            <person name="McDaniel S.F."/>
            <person name="Hoernstein S.N.W."/>
            <person name="Larsson A."/>
            <person name="Li F.W."/>
            <person name="Perroud P.F."/>
            <person name="Phillips J."/>
            <person name="Ranjan P."/>
            <person name="Rokshar D.S."/>
            <person name="Rothfels C.J."/>
            <person name="Schneider L."/>
            <person name="Shu S."/>
            <person name="Stevenson D.W."/>
            <person name="Thummler F."/>
            <person name="Tillich M."/>
            <person name="Villarreal Aguilar J.C."/>
            <person name="Widiez T."/>
            <person name="Wong G.K."/>
            <person name="Wymore A."/>
            <person name="Zhang Y."/>
            <person name="Zimmer A.D."/>
            <person name="Quatrano R.S."/>
            <person name="Mayer K.F.X."/>
            <person name="Goodstein D."/>
            <person name="Casacuberta J.M."/>
            <person name="Vandepoele K."/>
            <person name="Reski R."/>
            <person name="Cuming A.C."/>
            <person name="Tuskan G.A."/>
            <person name="Maumus F."/>
            <person name="Salse J."/>
            <person name="Schmutz J."/>
            <person name="Rensing S.A."/>
        </authorList>
    </citation>
    <scope>NUCLEOTIDE SEQUENCE [LARGE SCALE GENOMIC DNA]</scope>
    <source>
        <strain evidence="4 5">cv. Gransden 2004</strain>
    </source>
</reference>
<keyword evidence="5" id="KW-1185">Reference proteome</keyword>
<dbReference type="PANTHER" id="PTHR33346:SF42">
    <property type="entry name" value="DEHYDRIN XERO 1"/>
    <property type="match status" value="1"/>
</dbReference>
<feature type="region of interest" description="Disordered" evidence="2">
    <location>
        <begin position="193"/>
        <end position="233"/>
    </location>
</feature>
<evidence type="ECO:0008006" key="6">
    <source>
        <dbReference type="Google" id="ProtNLM"/>
    </source>
</evidence>
<feature type="compositionally biased region" description="Basic and acidic residues" evidence="2">
    <location>
        <begin position="1"/>
        <end position="11"/>
    </location>
</feature>